<sequence>MRNTDNGVIGSDQTAVMARLALDELIDQLLHSNALSLKLTANPLVADRAWHLTENTCIRAFSADDPQAKKRAHHALFILYQSWLADPLSPAAANQFHPLLSGIRNYIESEWLRAESKRFHHQRPMLNAGNIVDELRALCQQHPASHHPLFDFLASEASAAQIDYFFKSDSALNLLFLRSGGDGAGGLAAGNPR</sequence>
<organism evidence="1 2">
    <name type="scientific">Klebsiella pneumoniae</name>
    <dbReference type="NCBI Taxonomy" id="573"/>
    <lineage>
        <taxon>Bacteria</taxon>
        <taxon>Pseudomonadati</taxon>
        <taxon>Pseudomonadota</taxon>
        <taxon>Gammaproteobacteria</taxon>
        <taxon>Enterobacterales</taxon>
        <taxon>Enterobacteriaceae</taxon>
        <taxon>Klebsiella/Raoultella group</taxon>
        <taxon>Klebsiella</taxon>
        <taxon>Klebsiella pneumoniae complex</taxon>
    </lineage>
</organism>
<dbReference type="EMBL" id="UGMD01000002">
    <property type="protein sequence ID" value="STV31499.1"/>
    <property type="molecule type" value="Genomic_DNA"/>
</dbReference>
<dbReference type="Proteomes" id="UP000255192">
    <property type="component" value="Unassembled WGS sequence"/>
</dbReference>
<gene>
    <name evidence="1" type="ORF">NCTC204_05419</name>
</gene>
<proteinExistence type="predicted"/>
<reference evidence="1 2" key="1">
    <citation type="submission" date="2018-06" db="EMBL/GenBank/DDBJ databases">
        <authorList>
            <consortium name="Pathogen Informatics"/>
            <person name="Doyle S."/>
        </authorList>
    </citation>
    <scope>NUCLEOTIDE SEQUENCE [LARGE SCALE GENOMIC DNA]</scope>
    <source>
        <strain evidence="1 2">NCTC204</strain>
    </source>
</reference>
<protein>
    <submittedName>
        <fullName evidence="1">Spermidine/putrescine ABC transporter</fullName>
    </submittedName>
</protein>
<name>A0A378B7V6_KLEPN</name>
<accession>A0A378B7V6</accession>
<dbReference type="AlphaFoldDB" id="A0A378B7V6"/>
<evidence type="ECO:0000313" key="2">
    <source>
        <dbReference type="Proteomes" id="UP000255192"/>
    </source>
</evidence>
<evidence type="ECO:0000313" key="1">
    <source>
        <dbReference type="EMBL" id="STV31499.1"/>
    </source>
</evidence>